<feature type="compositionally biased region" description="Basic and acidic residues" evidence="1">
    <location>
        <begin position="147"/>
        <end position="156"/>
    </location>
</feature>
<dbReference type="KEGG" id="vg:80019581"/>
<dbReference type="RefSeq" id="YP_010754975.1">
    <property type="nucleotide sequence ID" value="NC_073466.1"/>
</dbReference>
<feature type="region of interest" description="Disordered" evidence="1">
    <location>
        <begin position="132"/>
        <end position="179"/>
    </location>
</feature>
<name>A0A9X9K2S3_9CAUD</name>
<gene>
    <name evidence="2" type="primary">17</name>
    <name evidence="2" type="ORF">SEA_OSCARSO_17</name>
</gene>
<dbReference type="EMBL" id="OP434449">
    <property type="protein sequence ID" value="UYL87138.1"/>
    <property type="molecule type" value="Genomic_DNA"/>
</dbReference>
<proteinExistence type="predicted"/>
<keyword evidence="3" id="KW-1185">Reference proteome</keyword>
<feature type="region of interest" description="Disordered" evidence="1">
    <location>
        <begin position="1"/>
        <end position="39"/>
    </location>
</feature>
<accession>A0A9X9K2S3</accession>
<feature type="region of interest" description="Disordered" evidence="1">
    <location>
        <begin position="64"/>
        <end position="84"/>
    </location>
</feature>
<protein>
    <submittedName>
        <fullName evidence="2">Uncharacterized protein</fullName>
    </submittedName>
</protein>
<dbReference type="GeneID" id="80019581"/>
<dbReference type="Proteomes" id="UP001164797">
    <property type="component" value="Segment"/>
</dbReference>
<evidence type="ECO:0000256" key="1">
    <source>
        <dbReference type="SAM" id="MobiDB-lite"/>
    </source>
</evidence>
<sequence length="179" mass="19012">MTEEQKTESGAAELVTPEEHAETTESLEPGQDVSEPEVPADVEVAARSADMDSPSTTHEKIFVLGPGIGNPSKNPYTEANGYDHEPNKAAARQYAIDSGMWPVAPVEFKSAKRHPDGVSWILTYTVEVIPAHDAAEGAQTPRVTGSDGKDAAHEESANATEATNYAPPAETVEGDEPTE</sequence>
<evidence type="ECO:0000313" key="3">
    <source>
        <dbReference type="Proteomes" id="UP001164797"/>
    </source>
</evidence>
<organism evidence="2 3">
    <name type="scientific">Microbacterium phage OscarSo</name>
    <dbReference type="NCBI Taxonomy" id="2985324"/>
    <lineage>
        <taxon>Viruses</taxon>
        <taxon>Duplodnaviria</taxon>
        <taxon>Heunggongvirae</taxon>
        <taxon>Uroviricota</taxon>
        <taxon>Caudoviricetes</taxon>
        <taxon>Oscarsovirus</taxon>
        <taxon>Oscarsovirus oscarso</taxon>
    </lineage>
</organism>
<evidence type="ECO:0000313" key="2">
    <source>
        <dbReference type="EMBL" id="UYL87138.1"/>
    </source>
</evidence>
<reference evidence="2" key="1">
    <citation type="submission" date="2022-09" db="EMBL/GenBank/DDBJ databases">
        <authorList>
            <person name="Washington J.M."/>
            <person name="Situmorang M.A."/>
            <person name="Garlena R.A."/>
            <person name="Russell D.A."/>
            <person name="Jacobs-Sera D."/>
            <person name="Hatfull G.F."/>
        </authorList>
    </citation>
    <scope>NUCLEOTIDE SEQUENCE</scope>
</reference>